<keyword evidence="2" id="KW-1185">Reference proteome</keyword>
<proteinExistence type="predicted"/>
<gene>
    <name evidence="1" type="ORF">SLS60_000554</name>
</gene>
<evidence type="ECO:0000313" key="1">
    <source>
        <dbReference type="EMBL" id="KAL1612328.1"/>
    </source>
</evidence>
<organism evidence="1 2">
    <name type="scientific">Paraconiothyrium brasiliense</name>
    <dbReference type="NCBI Taxonomy" id="300254"/>
    <lineage>
        <taxon>Eukaryota</taxon>
        <taxon>Fungi</taxon>
        <taxon>Dikarya</taxon>
        <taxon>Ascomycota</taxon>
        <taxon>Pezizomycotina</taxon>
        <taxon>Dothideomycetes</taxon>
        <taxon>Pleosporomycetidae</taxon>
        <taxon>Pleosporales</taxon>
        <taxon>Massarineae</taxon>
        <taxon>Didymosphaeriaceae</taxon>
        <taxon>Paraconiothyrium</taxon>
    </lineage>
</organism>
<reference evidence="1 2" key="1">
    <citation type="submission" date="2024-02" db="EMBL/GenBank/DDBJ databases">
        <title>De novo assembly and annotation of 12 fungi associated with fruit tree decline syndrome in Ontario, Canada.</title>
        <authorList>
            <person name="Sulman M."/>
            <person name="Ellouze W."/>
            <person name="Ilyukhin E."/>
        </authorList>
    </citation>
    <scope>NUCLEOTIDE SEQUENCE [LARGE SCALE GENOMIC DNA]</scope>
    <source>
        <strain evidence="1 2">M42-189</strain>
    </source>
</reference>
<dbReference type="Proteomes" id="UP001521785">
    <property type="component" value="Unassembled WGS sequence"/>
</dbReference>
<comment type="caution">
    <text evidence="1">The sequence shown here is derived from an EMBL/GenBank/DDBJ whole genome shotgun (WGS) entry which is preliminary data.</text>
</comment>
<protein>
    <submittedName>
        <fullName evidence="1">Uncharacterized protein</fullName>
    </submittedName>
</protein>
<accession>A0ABR3S7D7</accession>
<evidence type="ECO:0000313" key="2">
    <source>
        <dbReference type="Proteomes" id="UP001521785"/>
    </source>
</evidence>
<sequence>MSSDSWNATAEFQKLCKKLIDKLPEVYEIEKRTLGNYDYGHSVGSKESFDHPDIASGWNCGVKICLTYSGERPTPFKMNPRQELQQQLLQKYTEFKMEPNDEAEFFMTCISEDNKVTVGDYKVTFVTPGRIRILSCQKTIMMEGTRCTLVQARRIPSLEDI</sequence>
<dbReference type="EMBL" id="JAKJXO020000001">
    <property type="protein sequence ID" value="KAL1612328.1"/>
    <property type="molecule type" value="Genomic_DNA"/>
</dbReference>
<name>A0ABR3S7D7_9PLEO</name>